<accession>A0A5J4PL90</accession>
<dbReference type="AlphaFoldDB" id="A0A5J4PL90"/>
<comment type="caution">
    <text evidence="1">The sequence shown here is derived from an EMBL/GenBank/DDBJ whole genome shotgun (WGS) entry which is preliminary data.</text>
</comment>
<gene>
    <name evidence="1" type="ORF">EZS27_039179</name>
</gene>
<evidence type="ECO:0008006" key="2">
    <source>
        <dbReference type="Google" id="ProtNLM"/>
    </source>
</evidence>
<name>A0A5J4PL90_9ZZZZ</name>
<proteinExistence type="predicted"/>
<evidence type="ECO:0000313" key="1">
    <source>
        <dbReference type="EMBL" id="KAA6309299.1"/>
    </source>
</evidence>
<sequence length="121" mass="14462">KERHTEVSLQTLCGLFVYTRQAYYKSIRINARHCLEEEVVLERIHSYRKLMPRIGGTKLHYLMNEVGYRISRKTLFSILRTNSLLVRGRKKYAVTTDSRHWMKRYPSLIRALILRVPTYFG</sequence>
<protein>
    <recommendedName>
        <fullName evidence="2">HTH-like domain-containing protein</fullName>
    </recommendedName>
</protein>
<organism evidence="1">
    <name type="scientific">termite gut metagenome</name>
    <dbReference type="NCBI Taxonomy" id="433724"/>
    <lineage>
        <taxon>unclassified sequences</taxon>
        <taxon>metagenomes</taxon>
        <taxon>organismal metagenomes</taxon>
    </lineage>
</organism>
<feature type="non-terminal residue" evidence="1">
    <location>
        <position position="1"/>
    </location>
</feature>
<dbReference type="EMBL" id="SNRY01008015">
    <property type="protein sequence ID" value="KAA6309299.1"/>
    <property type="molecule type" value="Genomic_DNA"/>
</dbReference>
<reference evidence="1" key="1">
    <citation type="submission" date="2019-03" db="EMBL/GenBank/DDBJ databases">
        <title>Single cell metagenomics reveals metabolic interactions within the superorganism composed of flagellate Streblomastix strix and complex community of Bacteroidetes bacteria on its surface.</title>
        <authorList>
            <person name="Treitli S.C."/>
            <person name="Kolisko M."/>
            <person name="Husnik F."/>
            <person name="Keeling P."/>
            <person name="Hampl V."/>
        </authorList>
    </citation>
    <scope>NUCLEOTIDE SEQUENCE</scope>
    <source>
        <strain evidence="1">STM</strain>
    </source>
</reference>